<name>A0AAW2PI23_SESRA</name>
<sequence>MEIHKILWELGCRKAKGDMGTIETASTRVGQTMACHRTISMKSWHRMRNMGLYRERNGKSMIFGRVFAIVSFMILVLKVRFSCRAIIAKPPIQLKPASTALAPHPAGPNYFR</sequence>
<protein>
    <submittedName>
        <fullName evidence="2">Uncharacterized protein</fullName>
    </submittedName>
</protein>
<keyword evidence="1" id="KW-0472">Membrane</keyword>
<proteinExistence type="predicted"/>
<evidence type="ECO:0000256" key="1">
    <source>
        <dbReference type="SAM" id="Phobius"/>
    </source>
</evidence>
<reference evidence="2" key="2">
    <citation type="journal article" date="2024" name="Plant">
        <title>Genomic evolution and insights into agronomic trait innovations of Sesamum species.</title>
        <authorList>
            <person name="Miao H."/>
            <person name="Wang L."/>
            <person name="Qu L."/>
            <person name="Liu H."/>
            <person name="Sun Y."/>
            <person name="Le M."/>
            <person name="Wang Q."/>
            <person name="Wei S."/>
            <person name="Zheng Y."/>
            <person name="Lin W."/>
            <person name="Duan Y."/>
            <person name="Cao H."/>
            <person name="Xiong S."/>
            <person name="Wang X."/>
            <person name="Wei L."/>
            <person name="Li C."/>
            <person name="Ma Q."/>
            <person name="Ju M."/>
            <person name="Zhao R."/>
            <person name="Li G."/>
            <person name="Mu C."/>
            <person name="Tian Q."/>
            <person name="Mei H."/>
            <person name="Zhang T."/>
            <person name="Gao T."/>
            <person name="Zhang H."/>
        </authorList>
    </citation>
    <scope>NUCLEOTIDE SEQUENCE</scope>
    <source>
        <strain evidence="2">G02</strain>
    </source>
</reference>
<dbReference type="AlphaFoldDB" id="A0AAW2PI23"/>
<reference evidence="2" key="1">
    <citation type="submission" date="2020-06" db="EMBL/GenBank/DDBJ databases">
        <authorList>
            <person name="Li T."/>
            <person name="Hu X."/>
            <person name="Zhang T."/>
            <person name="Song X."/>
            <person name="Zhang H."/>
            <person name="Dai N."/>
            <person name="Sheng W."/>
            <person name="Hou X."/>
            <person name="Wei L."/>
        </authorList>
    </citation>
    <scope>NUCLEOTIDE SEQUENCE</scope>
    <source>
        <strain evidence="2">G02</strain>
        <tissue evidence="2">Leaf</tissue>
    </source>
</reference>
<dbReference type="EMBL" id="JACGWJ010000017">
    <property type="protein sequence ID" value="KAL0355877.1"/>
    <property type="molecule type" value="Genomic_DNA"/>
</dbReference>
<keyword evidence="1" id="KW-1133">Transmembrane helix</keyword>
<keyword evidence="1" id="KW-0812">Transmembrane</keyword>
<organism evidence="2">
    <name type="scientific">Sesamum radiatum</name>
    <name type="common">Black benniseed</name>
    <dbReference type="NCBI Taxonomy" id="300843"/>
    <lineage>
        <taxon>Eukaryota</taxon>
        <taxon>Viridiplantae</taxon>
        <taxon>Streptophyta</taxon>
        <taxon>Embryophyta</taxon>
        <taxon>Tracheophyta</taxon>
        <taxon>Spermatophyta</taxon>
        <taxon>Magnoliopsida</taxon>
        <taxon>eudicotyledons</taxon>
        <taxon>Gunneridae</taxon>
        <taxon>Pentapetalae</taxon>
        <taxon>asterids</taxon>
        <taxon>lamiids</taxon>
        <taxon>Lamiales</taxon>
        <taxon>Pedaliaceae</taxon>
        <taxon>Sesamum</taxon>
    </lineage>
</organism>
<feature type="transmembrane region" description="Helical" evidence="1">
    <location>
        <begin position="62"/>
        <end position="81"/>
    </location>
</feature>
<evidence type="ECO:0000313" key="2">
    <source>
        <dbReference type="EMBL" id="KAL0355877.1"/>
    </source>
</evidence>
<accession>A0AAW2PI23</accession>
<gene>
    <name evidence="2" type="ORF">Sradi_4034600</name>
</gene>
<comment type="caution">
    <text evidence="2">The sequence shown here is derived from an EMBL/GenBank/DDBJ whole genome shotgun (WGS) entry which is preliminary data.</text>
</comment>